<reference evidence="2 3" key="1">
    <citation type="submission" date="2013-12" db="EMBL/GenBank/DDBJ databases">
        <title>Draft genome of the parsitic nematode Ancylostoma duodenale.</title>
        <authorList>
            <person name="Mitreva M."/>
        </authorList>
    </citation>
    <scope>NUCLEOTIDE SEQUENCE [LARGE SCALE GENOMIC DNA]</scope>
    <source>
        <strain evidence="2 3">Zhejiang</strain>
    </source>
</reference>
<evidence type="ECO:0000313" key="2">
    <source>
        <dbReference type="EMBL" id="KIH61514.1"/>
    </source>
</evidence>
<gene>
    <name evidence="2" type="ORF">ANCDUO_08216</name>
</gene>
<keyword evidence="1" id="KW-1133">Transmembrane helix</keyword>
<dbReference type="Proteomes" id="UP000054047">
    <property type="component" value="Unassembled WGS sequence"/>
</dbReference>
<keyword evidence="1" id="KW-0472">Membrane</keyword>
<dbReference type="EMBL" id="KN730064">
    <property type="protein sequence ID" value="KIH61514.1"/>
    <property type="molecule type" value="Genomic_DNA"/>
</dbReference>
<dbReference type="AlphaFoldDB" id="A0A0C2GQY0"/>
<protein>
    <submittedName>
        <fullName evidence="2">Uncharacterized protein</fullName>
    </submittedName>
</protein>
<proteinExistence type="predicted"/>
<accession>A0A0C2GQY0</accession>
<evidence type="ECO:0000313" key="3">
    <source>
        <dbReference type="Proteomes" id="UP000054047"/>
    </source>
</evidence>
<evidence type="ECO:0000256" key="1">
    <source>
        <dbReference type="SAM" id="Phobius"/>
    </source>
</evidence>
<organism evidence="2 3">
    <name type="scientific">Ancylostoma duodenale</name>
    <dbReference type="NCBI Taxonomy" id="51022"/>
    <lineage>
        <taxon>Eukaryota</taxon>
        <taxon>Metazoa</taxon>
        <taxon>Ecdysozoa</taxon>
        <taxon>Nematoda</taxon>
        <taxon>Chromadorea</taxon>
        <taxon>Rhabditida</taxon>
        <taxon>Rhabditina</taxon>
        <taxon>Rhabditomorpha</taxon>
        <taxon>Strongyloidea</taxon>
        <taxon>Ancylostomatidae</taxon>
        <taxon>Ancylostomatinae</taxon>
        <taxon>Ancylostoma</taxon>
    </lineage>
</organism>
<keyword evidence="3" id="KW-1185">Reference proteome</keyword>
<feature type="transmembrane region" description="Helical" evidence="1">
    <location>
        <begin position="47"/>
        <end position="70"/>
    </location>
</feature>
<sequence length="102" mass="11938">MGEHTTTKKTQACRDTFLLRSFATVVRVTKAVPHARSGADKLNVFQYFLVDVILFMISVLLLIFATIFYVSRTLFRILRYIIRYPFSRTRDLSAKQMNKKKN</sequence>
<keyword evidence="1" id="KW-0812">Transmembrane</keyword>
<name>A0A0C2GQY0_9BILA</name>
<dbReference type="OrthoDB" id="10589417at2759"/>